<organism evidence="2 3">
    <name type="scientific">Penicillium nalgiovense</name>
    <dbReference type="NCBI Taxonomy" id="60175"/>
    <lineage>
        <taxon>Eukaryota</taxon>
        <taxon>Fungi</taxon>
        <taxon>Dikarya</taxon>
        <taxon>Ascomycota</taxon>
        <taxon>Pezizomycotina</taxon>
        <taxon>Eurotiomycetes</taxon>
        <taxon>Eurotiomycetidae</taxon>
        <taxon>Eurotiales</taxon>
        <taxon>Aspergillaceae</taxon>
        <taxon>Penicillium</taxon>
    </lineage>
</organism>
<feature type="region of interest" description="Disordered" evidence="1">
    <location>
        <begin position="134"/>
        <end position="158"/>
    </location>
</feature>
<evidence type="ECO:0000256" key="1">
    <source>
        <dbReference type="SAM" id="MobiDB-lite"/>
    </source>
</evidence>
<dbReference type="OMA" id="FIRLTAY"/>
<dbReference type="EMBL" id="MOOB01000182">
    <property type="protein sequence ID" value="OQE66660.1"/>
    <property type="molecule type" value="Genomic_DNA"/>
</dbReference>
<name>A0A1V6WUV0_PENNA</name>
<dbReference type="Proteomes" id="UP000191691">
    <property type="component" value="Unassembled WGS sequence"/>
</dbReference>
<sequence>MKRSRWIEVGTYDSGIYKGGSFSKLIQIRWLCHFHTYSCIFQLSDFDHELKMALIGHVFNRVLNKYIPVYIAESGNGFIRLTAYIDQKVKDAAFATVKAPFENGKLFKDDDMKQMEQLSITSLGDTNAHYSVQGETGAGSKVKGNHAQEDQSKQTVIPAPPLHVGINAQLIPSL</sequence>
<accession>A0A1V6WUV0</accession>
<protein>
    <submittedName>
        <fullName evidence="2">Uncharacterized protein</fullName>
    </submittedName>
</protein>
<comment type="caution">
    <text evidence="2">The sequence shown here is derived from an EMBL/GenBank/DDBJ whole genome shotgun (WGS) entry which is preliminary data.</text>
</comment>
<proteinExistence type="predicted"/>
<keyword evidence="3" id="KW-1185">Reference proteome</keyword>
<gene>
    <name evidence="2" type="ORF">PENNAL_c0182G07650</name>
</gene>
<evidence type="ECO:0000313" key="2">
    <source>
        <dbReference type="EMBL" id="OQE66660.1"/>
    </source>
</evidence>
<reference evidence="3" key="1">
    <citation type="journal article" date="2017" name="Nat. Microbiol.">
        <title>Global analysis of biosynthetic gene clusters reveals vast potential of secondary metabolite production in Penicillium species.</title>
        <authorList>
            <person name="Nielsen J.C."/>
            <person name="Grijseels S."/>
            <person name="Prigent S."/>
            <person name="Ji B."/>
            <person name="Dainat J."/>
            <person name="Nielsen K.F."/>
            <person name="Frisvad J.C."/>
            <person name="Workman M."/>
            <person name="Nielsen J."/>
        </authorList>
    </citation>
    <scope>NUCLEOTIDE SEQUENCE [LARGE SCALE GENOMIC DNA]</scope>
    <source>
        <strain evidence="3">IBT 13039</strain>
    </source>
</reference>
<dbReference type="AlphaFoldDB" id="A0A1V6WUV0"/>
<evidence type="ECO:0000313" key="3">
    <source>
        <dbReference type="Proteomes" id="UP000191691"/>
    </source>
</evidence>